<sequence>MTDARTVIDAHIDAFNTRTPDDEPWSSDAELIAPGGSFAGRDQVLGFLSVFQDAFPDGRLSVHSYVVDAEHASVEGVFAGVHDGVLQSPQGAVDPTGRSVTFRWSATYRVRGSELVSEHLYFDQLDFLGQLGLLPG</sequence>
<dbReference type="PANTHER" id="PTHR38436:SF1">
    <property type="entry name" value="ESTER CYCLASE"/>
    <property type="match status" value="1"/>
</dbReference>
<evidence type="ECO:0008006" key="3">
    <source>
        <dbReference type="Google" id="ProtNLM"/>
    </source>
</evidence>
<reference evidence="1 2" key="1">
    <citation type="submission" date="2017-12" db="EMBL/GenBank/DDBJ databases">
        <title>Phylogenetic diversity of female urinary microbiome.</title>
        <authorList>
            <person name="Thomas-White K."/>
            <person name="Wolfe A.J."/>
        </authorList>
    </citation>
    <scope>NUCLEOTIDE SEQUENCE [LARGE SCALE GENOMIC DNA]</scope>
    <source>
        <strain evidence="1 2">UMB0777</strain>
    </source>
</reference>
<dbReference type="Proteomes" id="UP000234662">
    <property type="component" value="Unassembled WGS sequence"/>
</dbReference>
<dbReference type="EMBL" id="PKJC01000012">
    <property type="protein sequence ID" value="PKZ64598.1"/>
    <property type="molecule type" value="Genomic_DNA"/>
</dbReference>
<dbReference type="AlphaFoldDB" id="A0A2I1R669"/>
<dbReference type="SUPFAM" id="SSF54427">
    <property type="entry name" value="NTF2-like"/>
    <property type="match status" value="1"/>
</dbReference>
<name>A0A2I1R669_9ACTN</name>
<organism evidence="1 2">
    <name type="scientific">Gordonia terrae</name>
    <dbReference type="NCBI Taxonomy" id="2055"/>
    <lineage>
        <taxon>Bacteria</taxon>
        <taxon>Bacillati</taxon>
        <taxon>Actinomycetota</taxon>
        <taxon>Actinomycetes</taxon>
        <taxon>Mycobacteriales</taxon>
        <taxon>Gordoniaceae</taxon>
        <taxon>Gordonia</taxon>
    </lineage>
</organism>
<comment type="caution">
    <text evidence="1">The sequence shown here is derived from an EMBL/GenBank/DDBJ whole genome shotgun (WGS) entry which is preliminary data.</text>
</comment>
<evidence type="ECO:0000313" key="1">
    <source>
        <dbReference type="EMBL" id="PKZ64598.1"/>
    </source>
</evidence>
<dbReference type="GO" id="GO:0030638">
    <property type="term" value="P:polyketide metabolic process"/>
    <property type="evidence" value="ECO:0007669"/>
    <property type="project" value="InterPro"/>
</dbReference>
<proteinExistence type="predicted"/>
<dbReference type="PANTHER" id="PTHR38436">
    <property type="entry name" value="POLYKETIDE CYCLASE SNOAL-LIKE DOMAIN"/>
    <property type="match status" value="1"/>
</dbReference>
<evidence type="ECO:0000313" key="2">
    <source>
        <dbReference type="Proteomes" id="UP000234662"/>
    </source>
</evidence>
<dbReference type="STRING" id="2055.BCM27_03215"/>
<dbReference type="RefSeq" id="WP_101820892.1">
    <property type="nucleotide sequence ID" value="NZ_PKJC01000012.1"/>
</dbReference>
<gene>
    <name evidence="1" type="ORF">CYJ73_15685</name>
</gene>
<dbReference type="InterPro" id="IPR032710">
    <property type="entry name" value="NTF2-like_dom_sf"/>
</dbReference>
<accession>A0A2I1R669</accession>
<dbReference type="Pfam" id="PF07366">
    <property type="entry name" value="SnoaL"/>
    <property type="match status" value="1"/>
</dbReference>
<protein>
    <recommendedName>
        <fullName evidence="3">Ester cyclase</fullName>
    </recommendedName>
</protein>
<dbReference type="Gene3D" id="3.10.450.50">
    <property type="match status" value="1"/>
</dbReference>
<dbReference type="InterPro" id="IPR009959">
    <property type="entry name" value="Cyclase_SnoaL-like"/>
</dbReference>